<dbReference type="Pfam" id="PF02739">
    <property type="entry name" value="5_3_exonuc_N"/>
    <property type="match status" value="1"/>
</dbReference>
<comment type="caution">
    <text evidence="2">The sequence shown here is derived from an EMBL/GenBank/DDBJ whole genome shotgun (WGS) entry which is preliminary data.</text>
</comment>
<proteinExistence type="predicted"/>
<feature type="domain" description="5'-3' exonuclease alpha-helical arch N-terminal" evidence="1">
    <location>
        <begin position="12"/>
        <end position="91"/>
    </location>
</feature>
<dbReference type="CDD" id="cd09859">
    <property type="entry name" value="PIN_53EXO"/>
    <property type="match status" value="1"/>
</dbReference>
<dbReference type="AlphaFoldDB" id="A0A929RS58"/>
<dbReference type="GO" id="GO:0003677">
    <property type="term" value="F:DNA binding"/>
    <property type="evidence" value="ECO:0007669"/>
    <property type="project" value="InterPro"/>
</dbReference>
<evidence type="ECO:0000259" key="1">
    <source>
        <dbReference type="Pfam" id="PF02739"/>
    </source>
</evidence>
<feature type="non-terminal residue" evidence="2">
    <location>
        <position position="91"/>
    </location>
</feature>
<dbReference type="InterPro" id="IPR020046">
    <property type="entry name" value="5-3_exonucl_a-hlix_arch_N"/>
</dbReference>
<dbReference type="Gene3D" id="3.40.50.1010">
    <property type="entry name" value="5'-nuclease"/>
    <property type="match status" value="1"/>
</dbReference>
<reference evidence="2" key="1">
    <citation type="submission" date="2020-04" db="EMBL/GenBank/DDBJ databases">
        <title>Deep metagenomics examines the oral microbiome during advanced dental caries in children, revealing novel taxa and co-occurrences with host molecules.</title>
        <authorList>
            <person name="Baker J.L."/>
            <person name="Morton J.T."/>
            <person name="Dinis M."/>
            <person name="Alvarez R."/>
            <person name="Tran N.C."/>
            <person name="Knight R."/>
            <person name="Edlund A."/>
        </authorList>
    </citation>
    <scope>NUCLEOTIDE SEQUENCE</scope>
    <source>
        <strain evidence="2">JCVI_30_bin.13</strain>
    </source>
</reference>
<evidence type="ECO:0000313" key="2">
    <source>
        <dbReference type="EMBL" id="MBF0967366.1"/>
    </source>
</evidence>
<dbReference type="PANTHER" id="PTHR42646">
    <property type="entry name" value="FLAP ENDONUCLEASE XNI"/>
    <property type="match status" value="1"/>
</dbReference>
<dbReference type="InterPro" id="IPR038969">
    <property type="entry name" value="FEN"/>
</dbReference>
<sequence>MASRVSCVSDTVLIIDGHSMAFRAFYALPADNFVTATGQHTNAVYGFVSMLTRLLQTERPTHVAVAFDVSRHSFRTEEYPEYKGTRDATPE</sequence>
<name>A0A929RS58_9ACTO</name>
<organism evidence="2 3">
    <name type="scientific">Actinomyces bouchesdurhonensis</name>
    <dbReference type="NCBI Taxonomy" id="1852361"/>
    <lineage>
        <taxon>Bacteria</taxon>
        <taxon>Bacillati</taxon>
        <taxon>Actinomycetota</taxon>
        <taxon>Actinomycetes</taxon>
        <taxon>Actinomycetales</taxon>
        <taxon>Actinomycetaceae</taxon>
        <taxon>Actinomyces</taxon>
    </lineage>
</organism>
<evidence type="ECO:0000313" key="3">
    <source>
        <dbReference type="Proteomes" id="UP000759246"/>
    </source>
</evidence>
<dbReference type="PANTHER" id="PTHR42646:SF2">
    <property type="entry name" value="5'-3' EXONUCLEASE FAMILY PROTEIN"/>
    <property type="match status" value="1"/>
</dbReference>
<gene>
    <name evidence="2" type="ORF">HXK09_09555</name>
</gene>
<accession>A0A929RS58</accession>
<dbReference type="EMBL" id="JABZGF010000436">
    <property type="protein sequence ID" value="MBF0967366.1"/>
    <property type="molecule type" value="Genomic_DNA"/>
</dbReference>
<dbReference type="GO" id="GO:0033567">
    <property type="term" value="P:DNA replication, Okazaki fragment processing"/>
    <property type="evidence" value="ECO:0007669"/>
    <property type="project" value="InterPro"/>
</dbReference>
<dbReference type="SUPFAM" id="SSF88723">
    <property type="entry name" value="PIN domain-like"/>
    <property type="match status" value="1"/>
</dbReference>
<dbReference type="InterPro" id="IPR029060">
    <property type="entry name" value="PIN-like_dom_sf"/>
</dbReference>
<dbReference type="Proteomes" id="UP000759246">
    <property type="component" value="Unassembled WGS sequence"/>
</dbReference>
<dbReference type="GO" id="GO:0017108">
    <property type="term" value="F:5'-flap endonuclease activity"/>
    <property type="evidence" value="ECO:0007669"/>
    <property type="project" value="InterPro"/>
</dbReference>
<protein>
    <submittedName>
        <fullName evidence="2">DNA polymerase I</fullName>
    </submittedName>
</protein>